<name>A0A849KP94_9RHOB</name>
<dbReference type="EMBL" id="JABFBC010000001">
    <property type="protein sequence ID" value="NNU78853.1"/>
    <property type="molecule type" value="Genomic_DNA"/>
</dbReference>
<protein>
    <submittedName>
        <fullName evidence="3">Uncharacterized protein</fullName>
    </submittedName>
</protein>
<evidence type="ECO:0000256" key="2">
    <source>
        <dbReference type="SAM" id="Phobius"/>
    </source>
</evidence>
<reference evidence="3 4" key="1">
    <citation type="submission" date="2020-05" db="EMBL/GenBank/DDBJ databases">
        <title>Gimesia benthica sp. nov., a novel planctomycete isolated from a deep-sea water sample of the Northwest Indian Ocean.</title>
        <authorList>
            <person name="Wang J."/>
            <person name="Ruan C."/>
            <person name="Song L."/>
            <person name="Zhu Y."/>
            <person name="Li A."/>
            <person name="Zheng X."/>
            <person name="Wang L."/>
            <person name="Lu Z."/>
            <person name="Huang Y."/>
            <person name="Du W."/>
            <person name="Zhou Y."/>
            <person name="Huang L."/>
            <person name="Dai X."/>
        </authorList>
    </citation>
    <scope>NUCLEOTIDE SEQUENCE [LARGE SCALE GENOMIC DNA]</scope>
    <source>
        <strain evidence="3 4">YYQ-30</strain>
    </source>
</reference>
<gene>
    <name evidence="3" type="ORF">HMH01_00245</name>
</gene>
<comment type="caution">
    <text evidence="3">The sequence shown here is derived from an EMBL/GenBank/DDBJ whole genome shotgun (WGS) entry which is preliminary data.</text>
</comment>
<proteinExistence type="predicted"/>
<dbReference type="AlphaFoldDB" id="A0A849KP94"/>
<keyword evidence="2" id="KW-0472">Membrane</keyword>
<keyword evidence="2" id="KW-1133">Transmembrane helix</keyword>
<keyword evidence="4" id="KW-1185">Reference proteome</keyword>
<accession>A0A849KP94</accession>
<keyword evidence="2" id="KW-0812">Transmembrane</keyword>
<feature type="region of interest" description="Disordered" evidence="1">
    <location>
        <begin position="48"/>
        <end position="109"/>
    </location>
</feature>
<dbReference type="RefSeq" id="WP_171321318.1">
    <property type="nucleotide sequence ID" value="NZ_JABFBC010000001.1"/>
</dbReference>
<feature type="transmembrane region" description="Helical" evidence="2">
    <location>
        <begin position="24"/>
        <end position="45"/>
    </location>
</feature>
<evidence type="ECO:0000313" key="3">
    <source>
        <dbReference type="EMBL" id="NNU78853.1"/>
    </source>
</evidence>
<evidence type="ECO:0000256" key="1">
    <source>
        <dbReference type="SAM" id="MobiDB-lite"/>
    </source>
</evidence>
<dbReference type="Proteomes" id="UP000572377">
    <property type="component" value="Unassembled WGS sequence"/>
</dbReference>
<evidence type="ECO:0000313" key="4">
    <source>
        <dbReference type="Proteomes" id="UP000572377"/>
    </source>
</evidence>
<organism evidence="3 4">
    <name type="scientific">Halovulum dunhuangense</name>
    <dbReference type="NCBI Taxonomy" id="1505036"/>
    <lineage>
        <taxon>Bacteria</taxon>
        <taxon>Pseudomonadati</taxon>
        <taxon>Pseudomonadota</taxon>
        <taxon>Alphaproteobacteria</taxon>
        <taxon>Rhodobacterales</taxon>
        <taxon>Paracoccaceae</taxon>
        <taxon>Halovulum</taxon>
    </lineage>
</organism>
<sequence length="109" mass="12352">MAEGFWAWGPMPTLQRWVDASRDWVDPLIGLTVLLALAILVLALASRPPSTRDHLPPGSHYTGKVDFSKVKSLVNPRRGRRPKNRREMEAAIRRASAARRKREREGRDG</sequence>